<dbReference type="PANTHER" id="PTHR34405:SF3">
    <property type="entry name" value="CRISPR-ASSOCIATED ENDORIBONUCLEASE CAS2 3"/>
    <property type="match status" value="1"/>
</dbReference>
<evidence type="ECO:0000313" key="9">
    <source>
        <dbReference type="EMBL" id="AIZ56871.1"/>
    </source>
</evidence>
<keyword evidence="4 8" id="KW-0255">Endonuclease</keyword>
<evidence type="ECO:0000256" key="7">
    <source>
        <dbReference type="ARBA" id="ARBA00023118"/>
    </source>
</evidence>
<evidence type="ECO:0000256" key="8">
    <source>
        <dbReference type="HAMAP-Rule" id="MF_01471"/>
    </source>
</evidence>
<reference evidence="9 10" key="1">
    <citation type="journal article" date="2014" name="Appl. Environ. Microbiol.">
        <title>Comparative Genome Analysis of 'Candidatus Methanoplasma termitum' Indicates a New Mode of Energy Metabolism in the Seventh Order of Methanogens.</title>
        <authorList>
            <person name="Lang K."/>
            <person name="Schuldes J."/>
            <person name="Klingl A."/>
            <person name="Poehlein A."/>
            <person name="Daniel R."/>
            <person name="Brune A."/>
        </authorList>
    </citation>
    <scope>NUCLEOTIDE SEQUENCE [LARGE SCALE GENOMIC DNA]</scope>
    <source>
        <strain evidence="10">Mpt1</strain>
    </source>
</reference>
<dbReference type="OrthoDB" id="75992at2157"/>
<evidence type="ECO:0000256" key="6">
    <source>
        <dbReference type="ARBA" id="ARBA00022842"/>
    </source>
</evidence>
<accession>A0A0A7LH71</accession>
<dbReference type="InterPro" id="IPR021127">
    <property type="entry name" value="CRISPR_associated_Cas2"/>
</dbReference>
<name>A0A0A7LH71_9ARCH</name>
<protein>
    <recommendedName>
        <fullName evidence="8">CRISPR-associated endoribonuclease Cas2</fullName>
        <ecNumber evidence="8">3.1.-.-</ecNumber>
    </recommendedName>
</protein>
<dbReference type="EC" id="3.1.-.-" evidence="8"/>
<dbReference type="HAMAP" id="MF_01471">
    <property type="entry name" value="Cas2"/>
    <property type="match status" value="1"/>
</dbReference>
<dbReference type="GO" id="GO:0043571">
    <property type="term" value="P:maintenance of CRISPR repeat elements"/>
    <property type="evidence" value="ECO:0007669"/>
    <property type="project" value="UniProtKB-UniRule"/>
</dbReference>
<dbReference type="CDD" id="cd09725">
    <property type="entry name" value="Cas2_I_II_III"/>
    <property type="match status" value="1"/>
</dbReference>
<evidence type="ECO:0000256" key="4">
    <source>
        <dbReference type="ARBA" id="ARBA00022759"/>
    </source>
</evidence>
<evidence type="ECO:0000256" key="1">
    <source>
        <dbReference type="ARBA" id="ARBA00001946"/>
    </source>
</evidence>
<organism evidence="9 10">
    <name type="scientific">Candidatus Methanoplasma termitum</name>
    <dbReference type="NCBI Taxonomy" id="1577791"/>
    <lineage>
        <taxon>Archaea</taxon>
        <taxon>Methanobacteriati</taxon>
        <taxon>Thermoplasmatota</taxon>
        <taxon>Thermoplasmata</taxon>
        <taxon>Methanomassiliicoccales</taxon>
        <taxon>Methanomassiliicoccaceae</taxon>
        <taxon>Candidatus Methanoplasma</taxon>
    </lineage>
</organism>
<evidence type="ECO:0000313" key="10">
    <source>
        <dbReference type="Proteomes" id="UP000030787"/>
    </source>
</evidence>
<dbReference type="RefSeq" id="WP_048112749.1">
    <property type="nucleotide sequence ID" value="NZ_CP010070.1"/>
</dbReference>
<dbReference type="SUPFAM" id="SSF143430">
    <property type="entry name" value="TTP0101/SSO1404-like"/>
    <property type="match status" value="1"/>
</dbReference>
<dbReference type="STRING" id="1577791.Mpt1_c09980"/>
<feature type="binding site" evidence="8">
    <location>
        <position position="7"/>
    </location>
    <ligand>
        <name>Mg(2+)</name>
        <dbReference type="ChEBI" id="CHEBI:18420"/>
        <note>catalytic</note>
    </ligand>
</feature>
<dbReference type="NCBIfam" id="TIGR01573">
    <property type="entry name" value="cas2"/>
    <property type="match status" value="1"/>
</dbReference>
<comment type="similarity">
    <text evidence="8">Belongs to the CRISPR-associated endoribonuclease Cas2 protein family.</text>
</comment>
<proteinExistence type="inferred from homology"/>
<gene>
    <name evidence="8 9" type="primary">cas2</name>
    <name evidence="9" type="ORF">Mpt1_c09980</name>
</gene>
<dbReference type="PANTHER" id="PTHR34405">
    <property type="entry name" value="CRISPR-ASSOCIATED ENDORIBONUCLEASE CAS2"/>
    <property type="match status" value="1"/>
</dbReference>
<dbReference type="GO" id="GO:0016787">
    <property type="term" value="F:hydrolase activity"/>
    <property type="evidence" value="ECO:0007669"/>
    <property type="project" value="UniProtKB-KW"/>
</dbReference>
<dbReference type="GeneID" id="24818658"/>
<sequence>MILISYDIQDDKLRTKFSKYIKRFGHRLQYSVYEIDNSERILDNIITDINNNFMDKFSEADSVLIIKLSKTCDVIRMGYAIHEESDIVIV</sequence>
<keyword evidence="10" id="KW-1185">Reference proteome</keyword>
<comment type="cofactor">
    <cofactor evidence="1 8">
        <name>Mg(2+)</name>
        <dbReference type="ChEBI" id="CHEBI:18420"/>
    </cofactor>
</comment>
<dbReference type="Proteomes" id="UP000030787">
    <property type="component" value="Chromosome"/>
</dbReference>
<keyword evidence="7 8" id="KW-0051">Antiviral defense</keyword>
<comment type="subunit">
    <text evidence="8">Homodimer, forms a heterotetramer with a Cas1 homodimer.</text>
</comment>
<comment type="function">
    <text evidence="8">CRISPR (clustered regularly interspaced short palindromic repeat), is an adaptive immune system that provides protection against mobile genetic elements (viruses, transposable elements and conjugative plasmids). CRISPR clusters contain sequences complementary to antecedent mobile elements and target invading nucleic acids. CRISPR clusters are transcribed and processed into CRISPR RNA (crRNA). Functions as a ssRNA-specific endoribonuclease. Involved in the integration of spacer DNA into the CRISPR cassette.</text>
</comment>
<keyword evidence="6 8" id="KW-0460">Magnesium</keyword>
<evidence type="ECO:0000256" key="3">
    <source>
        <dbReference type="ARBA" id="ARBA00022723"/>
    </source>
</evidence>
<dbReference type="AlphaFoldDB" id="A0A0A7LH71"/>
<keyword evidence="2 8" id="KW-0540">Nuclease</keyword>
<keyword evidence="3 8" id="KW-0479">Metal-binding</keyword>
<dbReference type="Gene3D" id="3.30.70.240">
    <property type="match status" value="1"/>
</dbReference>
<evidence type="ECO:0000256" key="5">
    <source>
        <dbReference type="ARBA" id="ARBA00022801"/>
    </source>
</evidence>
<dbReference type="GO" id="GO:0051607">
    <property type="term" value="P:defense response to virus"/>
    <property type="evidence" value="ECO:0007669"/>
    <property type="project" value="UniProtKB-UniRule"/>
</dbReference>
<dbReference type="HOGENOM" id="CLU_161124_4_0_2"/>
<dbReference type="KEGG" id="mear:Mpt1_c09980"/>
<dbReference type="Pfam" id="PF09827">
    <property type="entry name" value="CRISPR_Cas2"/>
    <property type="match status" value="1"/>
</dbReference>
<dbReference type="GO" id="GO:0046872">
    <property type="term" value="F:metal ion binding"/>
    <property type="evidence" value="ECO:0007669"/>
    <property type="project" value="UniProtKB-UniRule"/>
</dbReference>
<evidence type="ECO:0000256" key="2">
    <source>
        <dbReference type="ARBA" id="ARBA00022722"/>
    </source>
</evidence>
<dbReference type="EMBL" id="CP010070">
    <property type="protein sequence ID" value="AIZ56871.1"/>
    <property type="molecule type" value="Genomic_DNA"/>
</dbReference>
<dbReference type="GO" id="GO:0004521">
    <property type="term" value="F:RNA endonuclease activity"/>
    <property type="evidence" value="ECO:0007669"/>
    <property type="project" value="InterPro"/>
</dbReference>
<keyword evidence="5 8" id="KW-0378">Hydrolase</keyword>
<dbReference type="InterPro" id="IPR019199">
    <property type="entry name" value="Virulence_VapD/CRISPR_Cas2"/>
</dbReference>